<evidence type="ECO:0000259" key="2">
    <source>
        <dbReference type="Pfam" id="PF20151"/>
    </source>
</evidence>
<feature type="domain" description="DUF6533" evidence="2">
    <location>
        <begin position="58"/>
        <end position="100"/>
    </location>
</feature>
<evidence type="ECO:0000313" key="4">
    <source>
        <dbReference type="Proteomes" id="UP000813824"/>
    </source>
</evidence>
<dbReference type="AlphaFoldDB" id="A0A8K0XSD7"/>
<keyword evidence="1" id="KW-0812">Transmembrane</keyword>
<gene>
    <name evidence="3" type="ORF">BXZ70DRAFT_743222</name>
</gene>
<dbReference type="Pfam" id="PF20151">
    <property type="entry name" value="DUF6533"/>
    <property type="match status" value="1"/>
</dbReference>
<name>A0A8K0XSD7_9AGAR</name>
<dbReference type="InterPro" id="IPR045340">
    <property type="entry name" value="DUF6533"/>
</dbReference>
<dbReference type="Proteomes" id="UP000813824">
    <property type="component" value="Unassembled WGS sequence"/>
</dbReference>
<feature type="transmembrane region" description="Helical" evidence="1">
    <location>
        <begin position="84"/>
        <end position="108"/>
    </location>
</feature>
<sequence length="162" mass="18252">MTPLPQNPKDFRCSKIQRKSRCEACYKEGGHPCGQISPLIMTLVVDPSYFNGRSVYPICAIVLVAYDTLLTFSREVKCIWKQRFSAVTALFVLQRYGALIAAIMFTLYDTRMSQLLPILPPILCGFNNASRREHHALLVSSRLGNLSTKMATTPYHCASQYV</sequence>
<reference evidence="3" key="1">
    <citation type="journal article" date="2021" name="New Phytol.">
        <title>Evolutionary innovations through gain and loss of genes in the ectomycorrhizal Boletales.</title>
        <authorList>
            <person name="Wu G."/>
            <person name="Miyauchi S."/>
            <person name="Morin E."/>
            <person name="Kuo A."/>
            <person name="Drula E."/>
            <person name="Varga T."/>
            <person name="Kohler A."/>
            <person name="Feng B."/>
            <person name="Cao Y."/>
            <person name="Lipzen A."/>
            <person name="Daum C."/>
            <person name="Hundley H."/>
            <person name="Pangilinan J."/>
            <person name="Johnson J."/>
            <person name="Barry K."/>
            <person name="LaButti K."/>
            <person name="Ng V."/>
            <person name="Ahrendt S."/>
            <person name="Min B."/>
            <person name="Choi I.G."/>
            <person name="Park H."/>
            <person name="Plett J.M."/>
            <person name="Magnuson J."/>
            <person name="Spatafora J.W."/>
            <person name="Nagy L.G."/>
            <person name="Henrissat B."/>
            <person name="Grigoriev I.V."/>
            <person name="Yang Z.L."/>
            <person name="Xu J."/>
            <person name="Martin F.M."/>
        </authorList>
    </citation>
    <scope>NUCLEOTIDE SEQUENCE</scope>
    <source>
        <strain evidence="3">KKN 215</strain>
    </source>
</reference>
<evidence type="ECO:0000313" key="3">
    <source>
        <dbReference type="EMBL" id="KAH8103622.1"/>
    </source>
</evidence>
<dbReference type="EMBL" id="JAEVFJ010000007">
    <property type="protein sequence ID" value="KAH8103622.1"/>
    <property type="molecule type" value="Genomic_DNA"/>
</dbReference>
<accession>A0A8K0XSD7</accession>
<proteinExistence type="predicted"/>
<keyword evidence="1" id="KW-0472">Membrane</keyword>
<dbReference type="OrthoDB" id="2745134at2759"/>
<keyword evidence="4" id="KW-1185">Reference proteome</keyword>
<feature type="transmembrane region" description="Helical" evidence="1">
    <location>
        <begin position="54"/>
        <end position="72"/>
    </location>
</feature>
<keyword evidence="1" id="KW-1133">Transmembrane helix</keyword>
<organism evidence="3 4">
    <name type="scientific">Cristinia sonorae</name>
    <dbReference type="NCBI Taxonomy" id="1940300"/>
    <lineage>
        <taxon>Eukaryota</taxon>
        <taxon>Fungi</taxon>
        <taxon>Dikarya</taxon>
        <taxon>Basidiomycota</taxon>
        <taxon>Agaricomycotina</taxon>
        <taxon>Agaricomycetes</taxon>
        <taxon>Agaricomycetidae</taxon>
        <taxon>Agaricales</taxon>
        <taxon>Pleurotineae</taxon>
        <taxon>Stephanosporaceae</taxon>
        <taxon>Cristinia</taxon>
    </lineage>
</organism>
<comment type="caution">
    <text evidence="3">The sequence shown here is derived from an EMBL/GenBank/DDBJ whole genome shotgun (WGS) entry which is preliminary data.</text>
</comment>
<protein>
    <recommendedName>
        <fullName evidence="2">DUF6533 domain-containing protein</fullName>
    </recommendedName>
</protein>
<evidence type="ECO:0000256" key="1">
    <source>
        <dbReference type="SAM" id="Phobius"/>
    </source>
</evidence>